<feature type="region of interest" description="Disordered" evidence="4">
    <location>
        <begin position="1"/>
        <end position="30"/>
    </location>
</feature>
<dbReference type="GO" id="GO:0005634">
    <property type="term" value="C:nucleus"/>
    <property type="evidence" value="ECO:0007669"/>
    <property type="project" value="UniProtKB-SubCell"/>
</dbReference>
<accession>A0A1D9QDN2</accession>
<keyword evidence="3" id="KW-0653">Protein transport</keyword>
<protein>
    <recommendedName>
        <fullName evidence="3">Protein BCP1</fullName>
    </recommendedName>
</protein>
<reference evidence="6" key="1">
    <citation type="journal article" date="2017" name="Genome Biol. Evol.">
        <title>The complete genome sequence of the phytopathogenic fungus Sclerotinia sclerotiorum reveals insights into the genome architecture of broad host range pathogens.</title>
        <authorList>
            <person name="Derbyshire M."/>
            <person name="Denton-Giles M."/>
            <person name="Hegedus D."/>
            <person name="Seifbarghy S."/>
            <person name="Rollins J."/>
            <person name="van Kan J."/>
            <person name="Seidl M.F."/>
            <person name="Faino L."/>
            <person name="Mbengue M."/>
            <person name="Navaud O."/>
            <person name="Raffaele S."/>
            <person name="Hammond-Kosack K."/>
            <person name="Heard S."/>
            <person name="Oliver R."/>
        </authorList>
    </citation>
    <scope>NUCLEOTIDE SEQUENCE [LARGE SCALE GENOMIC DNA]</scope>
    <source>
        <strain evidence="6">ATCC 18683 / 1980 / Ss-1</strain>
    </source>
</reference>
<dbReference type="PANTHER" id="PTHR13261:SF0">
    <property type="entry name" value="BRCA2 AND CDKN1A-INTERACTING PROTEIN"/>
    <property type="match status" value="1"/>
</dbReference>
<dbReference type="Pfam" id="PF13862">
    <property type="entry name" value="BCCIP"/>
    <property type="match status" value="1"/>
</dbReference>
<dbReference type="PANTHER" id="PTHR13261">
    <property type="entry name" value="BRCA2 AND CDKN1A INTERACTING PROTEIN"/>
    <property type="match status" value="1"/>
</dbReference>
<comment type="similarity">
    <text evidence="2 3">Belongs to the BCP1 family.</text>
</comment>
<comment type="subcellular location">
    <subcellularLocation>
        <location evidence="3">Nucleus</location>
    </subcellularLocation>
</comment>
<organism evidence="5 6">
    <name type="scientific">Sclerotinia sclerotiorum (strain ATCC 18683 / 1980 / Ss-1)</name>
    <name type="common">White mold</name>
    <name type="synonym">Whetzelinia sclerotiorum</name>
    <dbReference type="NCBI Taxonomy" id="665079"/>
    <lineage>
        <taxon>Eukaryota</taxon>
        <taxon>Fungi</taxon>
        <taxon>Dikarya</taxon>
        <taxon>Ascomycota</taxon>
        <taxon>Pezizomycotina</taxon>
        <taxon>Leotiomycetes</taxon>
        <taxon>Helotiales</taxon>
        <taxon>Sclerotiniaceae</taxon>
        <taxon>Sclerotinia</taxon>
    </lineage>
</organism>
<evidence type="ECO:0000313" key="5">
    <source>
        <dbReference type="EMBL" id="APA13064.1"/>
    </source>
</evidence>
<sequence length="308" mass="34046">MVKKRVRDPEELPDAPVHSAGEENDSGSDGEDILNVDFEWFNFREIDFHGVKSLIRQLFDVDSQLLDLSDLADEVVKQGTIGSTVKVDGEGTDAYAFMTVLNLHRGNGEVDGDKGERDMEVGEAVRGLRGYLASQAKEGGLVQRVVNGGGKLGGDVGVVLAERLINVPAEVAPPMYGMLVDELEAAVEDGEPYDFAYYLVVSRGYREVESRLDREEQGPKSKKSKGKTRASGELFYFHPEDEVLKRFSCAYEEFEYKKDEGEGMADSKRAFQEMGIRAVGELILIEKAKWEECVKALGEYLGAPVESS</sequence>
<keyword evidence="3" id="KW-0539">Nucleus</keyword>
<dbReference type="EMBL" id="CP017823">
    <property type="protein sequence ID" value="APA13064.1"/>
    <property type="molecule type" value="Genomic_DNA"/>
</dbReference>
<gene>
    <name evidence="5" type="ORF">sscle_10g078340</name>
</gene>
<evidence type="ECO:0000256" key="2">
    <source>
        <dbReference type="ARBA" id="ARBA00006781"/>
    </source>
</evidence>
<dbReference type="VEuPathDB" id="FungiDB:sscle_10g078340"/>
<evidence type="ECO:0000256" key="4">
    <source>
        <dbReference type="SAM" id="MobiDB-lite"/>
    </source>
</evidence>
<dbReference type="PIRSF" id="PIRSF028983">
    <property type="entry name" value="BCP1"/>
    <property type="match status" value="1"/>
</dbReference>
<dbReference type="OrthoDB" id="27543at2759"/>
<name>A0A1D9QDN2_SCLS1</name>
<dbReference type="AlphaFoldDB" id="A0A1D9QDN2"/>
<dbReference type="Proteomes" id="UP000177798">
    <property type="component" value="Chromosome 10"/>
</dbReference>
<evidence type="ECO:0000256" key="3">
    <source>
        <dbReference type="PIRNR" id="PIRNR028983"/>
    </source>
</evidence>
<keyword evidence="3" id="KW-0813">Transport</keyword>
<comment type="function">
    <text evidence="1 3">Involved in nuclear export, actin cytoskeleton organization and vesicular transport.</text>
</comment>
<proteinExistence type="inferred from homology"/>
<dbReference type="InterPro" id="IPR025602">
    <property type="entry name" value="BCP1_family"/>
</dbReference>
<evidence type="ECO:0000313" key="6">
    <source>
        <dbReference type="Proteomes" id="UP000177798"/>
    </source>
</evidence>
<evidence type="ECO:0000256" key="1">
    <source>
        <dbReference type="ARBA" id="ARBA00002688"/>
    </source>
</evidence>
<dbReference type="GO" id="GO:0015031">
    <property type="term" value="P:protein transport"/>
    <property type="evidence" value="ECO:0007669"/>
    <property type="project" value="UniProtKB-KW"/>
</dbReference>